<dbReference type="EMBL" id="WIOC01000003">
    <property type="protein sequence ID" value="MQR48449.1"/>
    <property type="molecule type" value="Genomic_DNA"/>
</dbReference>
<dbReference type="AlphaFoldDB" id="A0A7X1SGV7"/>
<organism evidence="1 2">
    <name type="scientific">Acinetobacter baumannii</name>
    <dbReference type="NCBI Taxonomy" id="470"/>
    <lineage>
        <taxon>Bacteria</taxon>
        <taxon>Pseudomonadati</taxon>
        <taxon>Pseudomonadota</taxon>
        <taxon>Gammaproteobacteria</taxon>
        <taxon>Moraxellales</taxon>
        <taxon>Moraxellaceae</taxon>
        <taxon>Acinetobacter</taxon>
        <taxon>Acinetobacter calcoaceticus/baumannii complex</taxon>
    </lineage>
</organism>
<protein>
    <recommendedName>
        <fullName evidence="3">DUF551 domain-containing protein</fullName>
    </recommendedName>
</protein>
<evidence type="ECO:0000313" key="2">
    <source>
        <dbReference type="Proteomes" id="UP000461234"/>
    </source>
</evidence>
<reference evidence="1 2" key="1">
    <citation type="submission" date="2019-10" db="EMBL/GenBank/DDBJ databases">
        <title>Genetic environment of the oxa23 gene and comparative analysis of carbapenem resistant Acinetobacter baumannii isolates belonging to global clone 1, lineage 2 recovered in a burns hospital outbreak in 2012-2013.</title>
        <authorList>
            <person name="Douraghi M."/>
            <person name="Aris P."/>
            <person name="Kenyon J."/>
            <person name="Hamidian M."/>
        </authorList>
    </citation>
    <scope>NUCLEOTIDE SEQUENCE [LARGE SCALE GENOMIC DNA]</scope>
    <source>
        <strain evidence="1 2">ABS103</strain>
    </source>
</reference>
<dbReference type="Proteomes" id="UP000461234">
    <property type="component" value="Unassembled WGS sequence"/>
</dbReference>
<proteinExistence type="predicted"/>
<gene>
    <name evidence="1" type="ORF">F2P40_03750</name>
</gene>
<dbReference type="RefSeq" id="WP_000606100.1">
    <property type="nucleotide sequence ID" value="NZ_WIOB01000004.1"/>
</dbReference>
<name>A0A7X1SGV7_ACIBA</name>
<accession>A0A7X1SGV7</accession>
<comment type="caution">
    <text evidence="1">The sequence shown here is derived from an EMBL/GenBank/DDBJ whole genome shotgun (WGS) entry which is preliminary data.</text>
</comment>
<evidence type="ECO:0000313" key="1">
    <source>
        <dbReference type="EMBL" id="MQR48449.1"/>
    </source>
</evidence>
<sequence>MIMTIKTVAAEWISVEENPPNKRVMCLCDDGKIRFGKPICGDGYFYIENRVSWERVEFWQEIPQLKEVQEKYWAK</sequence>
<evidence type="ECO:0008006" key="3">
    <source>
        <dbReference type="Google" id="ProtNLM"/>
    </source>
</evidence>